<dbReference type="RefSeq" id="WP_094766203.1">
    <property type="nucleotide sequence ID" value="NZ_FUKQ01000064.1"/>
</dbReference>
<protein>
    <recommendedName>
        <fullName evidence="3">DUF393 domain-containing protein</fullName>
    </recommendedName>
</protein>
<evidence type="ECO:0000313" key="2">
    <source>
        <dbReference type="Proteomes" id="UP000188342"/>
    </source>
</evidence>
<reference evidence="1 2" key="1">
    <citation type="submission" date="2017-02" db="EMBL/GenBank/DDBJ databases">
        <authorList>
            <person name="Peterson S.W."/>
        </authorList>
    </citation>
    <scope>NUCLEOTIDE SEQUENCE [LARGE SCALE GENOMIC DNA]</scope>
    <source>
        <strain evidence="1 2">LSP_Lj1</strain>
    </source>
</reference>
<dbReference type="OrthoDB" id="9813713at2"/>
<gene>
    <name evidence="1" type="ORF">FM114_16315</name>
</gene>
<dbReference type="InterPro" id="IPR007263">
    <property type="entry name" value="DCC1-like"/>
</dbReference>
<dbReference type="Pfam" id="PF04134">
    <property type="entry name" value="DCC1-like"/>
    <property type="match status" value="1"/>
</dbReference>
<dbReference type="AlphaFoldDB" id="A0A1R4KNH1"/>
<evidence type="ECO:0000313" key="1">
    <source>
        <dbReference type="EMBL" id="SJN45828.1"/>
    </source>
</evidence>
<organism evidence="1 2">
    <name type="scientific">Luteococcus japonicus LSP_Lj1</name>
    <dbReference type="NCBI Taxonomy" id="1255658"/>
    <lineage>
        <taxon>Bacteria</taxon>
        <taxon>Bacillati</taxon>
        <taxon>Actinomycetota</taxon>
        <taxon>Actinomycetes</taxon>
        <taxon>Propionibacteriales</taxon>
        <taxon>Propionibacteriaceae</taxon>
        <taxon>Luteococcus</taxon>
    </lineage>
</organism>
<dbReference type="Proteomes" id="UP000188342">
    <property type="component" value="Unassembled WGS sequence"/>
</dbReference>
<dbReference type="EMBL" id="FUKQ01000064">
    <property type="protein sequence ID" value="SJN45828.1"/>
    <property type="molecule type" value="Genomic_DNA"/>
</dbReference>
<proteinExistence type="predicted"/>
<dbReference type="GO" id="GO:0015035">
    <property type="term" value="F:protein-disulfide reductase activity"/>
    <property type="evidence" value="ECO:0007669"/>
    <property type="project" value="InterPro"/>
</dbReference>
<dbReference type="STRING" id="1255658.FM114_16315"/>
<sequence length="123" mass="13323">MTGRLLYDPDCGFCTRCAGWLEGRGLRASVEPMTPELLQSLGIDEDRALREIPFVADDGTVTHGAAAIGRVLATGPQPLRTVGLLLCHAPVRWLANPVYRWVATHRHELPGGTAACRMPGPRP</sequence>
<name>A0A1R4KNH1_9ACTN</name>
<keyword evidence="2" id="KW-1185">Reference proteome</keyword>
<evidence type="ECO:0008006" key="3">
    <source>
        <dbReference type="Google" id="ProtNLM"/>
    </source>
</evidence>
<accession>A0A1R4KNH1</accession>